<accession>A0A9P7EL18</accession>
<evidence type="ECO:0000313" key="2">
    <source>
        <dbReference type="Proteomes" id="UP000807769"/>
    </source>
</evidence>
<protein>
    <submittedName>
        <fullName evidence="1">Uncharacterized protein</fullName>
    </submittedName>
</protein>
<dbReference type="Proteomes" id="UP000807769">
    <property type="component" value="Unassembled WGS sequence"/>
</dbReference>
<dbReference type="GeneID" id="64623462"/>
<feature type="non-terminal residue" evidence="1">
    <location>
        <position position="221"/>
    </location>
</feature>
<keyword evidence="2" id="KW-1185">Reference proteome</keyword>
<dbReference type="EMBL" id="JABBWG010000003">
    <property type="protein sequence ID" value="KAG1824805.1"/>
    <property type="molecule type" value="Genomic_DNA"/>
</dbReference>
<gene>
    <name evidence="1" type="ORF">BJ212DRAFT_1225407</name>
</gene>
<evidence type="ECO:0000313" key="1">
    <source>
        <dbReference type="EMBL" id="KAG1824805.1"/>
    </source>
</evidence>
<feature type="non-terminal residue" evidence="1">
    <location>
        <position position="1"/>
    </location>
</feature>
<reference evidence="1" key="1">
    <citation type="journal article" date="2020" name="New Phytol.">
        <title>Comparative genomics reveals dynamic genome evolution in host specialist ectomycorrhizal fungi.</title>
        <authorList>
            <person name="Lofgren L.A."/>
            <person name="Nguyen N.H."/>
            <person name="Vilgalys R."/>
            <person name="Ruytinx J."/>
            <person name="Liao H.L."/>
            <person name="Branco S."/>
            <person name="Kuo A."/>
            <person name="LaButti K."/>
            <person name="Lipzen A."/>
            <person name="Andreopoulos W."/>
            <person name="Pangilinan J."/>
            <person name="Riley R."/>
            <person name="Hundley H."/>
            <person name="Na H."/>
            <person name="Barry K."/>
            <person name="Grigoriev I.V."/>
            <person name="Stajich J.E."/>
            <person name="Kennedy P.G."/>
        </authorList>
    </citation>
    <scope>NUCLEOTIDE SEQUENCE</scope>
    <source>
        <strain evidence="1">MN1</strain>
    </source>
</reference>
<proteinExistence type="predicted"/>
<comment type="caution">
    <text evidence="1">The sequence shown here is derived from an EMBL/GenBank/DDBJ whole genome shotgun (WGS) entry which is preliminary data.</text>
</comment>
<dbReference type="RefSeq" id="XP_041198522.1">
    <property type="nucleotide sequence ID" value="XM_041329445.1"/>
</dbReference>
<sequence length="221" mass="25651">PSFLVCPDFMTERYRVSCTSMVNANVTEAQAAETLRNIWITTNEDLCLQWHQQVVEDEHLNAERRRLAEEEAEWQKAVLELEEATMRADERKKNFSKFALRKLDKGHYVELYYWTNHGLKDAMINYCTRDDNSMVPTKGEDGSTVWINAASSKPASRVIPDRNLAPADFSQAVPHIVAALEDRDWAQQRVLMLAQFWGAIMVHRYWNSRDMLAQKAILLFQ</sequence>
<dbReference type="OrthoDB" id="2672960at2759"/>
<organism evidence="1 2">
    <name type="scientific">Suillus subaureus</name>
    <dbReference type="NCBI Taxonomy" id="48587"/>
    <lineage>
        <taxon>Eukaryota</taxon>
        <taxon>Fungi</taxon>
        <taxon>Dikarya</taxon>
        <taxon>Basidiomycota</taxon>
        <taxon>Agaricomycotina</taxon>
        <taxon>Agaricomycetes</taxon>
        <taxon>Agaricomycetidae</taxon>
        <taxon>Boletales</taxon>
        <taxon>Suillineae</taxon>
        <taxon>Suillaceae</taxon>
        <taxon>Suillus</taxon>
    </lineage>
</organism>
<dbReference type="AlphaFoldDB" id="A0A9P7EL18"/>
<name>A0A9P7EL18_9AGAM</name>